<proteinExistence type="predicted"/>
<protein>
    <submittedName>
        <fullName evidence="1">Serine hydrolase</fullName>
    </submittedName>
</protein>
<comment type="caution">
    <text evidence="1">The sequence shown here is derived from an EMBL/GenBank/DDBJ whole genome shotgun (WGS) entry which is preliminary data.</text>
</comment>
<gene>
    <name evidence="1" type="ORF">OOJ96_18065</name>
</gene>
<dbReference type="Proteomes" id="UP001637618">
    <property type="component" value="Unassembled WGS sequence"/>
</dbReference>
<reference evidence="1" key="1">
    <citation type="submission" date="2022-11" db="EMBL/GenBank/DDBJ databases">
        <title>Draft genome sequences of strains of Pseudomonas imrae sp. nov.</title>
        <authorList>
            <person name="Salva Serra F."/>
            <person name="Nimje P."/>
            <person name="Moore E.R.B."/>
            <person name="Marathe N.P."/>
        </authorList>
    </citation>
    <scope>NUCLEOTIDE SEQUENCE</scope>
    <source>
        <strain evidence="1">15FMM2</strain>
    </source>
</reference>
<dbReference type="EMBL" id="JAPEQY010000014">
    <property type="protein sequence ID" value="MFO2479313.1"/>
    <property type="molecule type" value="Genomic_DNA"/>
</dbReference>
<name>A0ACC7PG14_9PSED</name>
<keyword evidence="1" id="KW-0378">Hydrolase</keyword>
<organism evidence="1 2">
    <name type="scientific">Pseudomonas imrae</name>
    <dbReference type="NCBI Taxonomy" id="2992837"/>
    <lineage>
        <taxon>Bacteria</taxon>
        <taxon>Pseudomonadati</taxon>
        <taxon>Pseudomonadota</taxon>
        <taxon>Gammaproteobacteria</taxon>
        <taxon>Pseudomonadales</taxon>
        <taxon>Pseudomonadaceae</taxon>
        <taxon>Pseudomonas</taxon>
    </lineage>
</organism>
<sequence>MGILTRSLAISWNRLWRVFKWKCLKYCYKVTGRPRVALPHLPNQPILGPFEKPEPKALSVITGDTPFPADEALHGTVASEALCAQVPNGLWVEVEGQGYCIRYYAYGLASQDNSRVLVYFGGDALLTSSKGVRHISTSYQSQSPAKIEAATAEWSCEANAPAIFLARPGLYGSSGSHLMRRQPLEIALMDQALDGLKQQYNIGAFILAGQSGGGLIVAALLSRREDITAAVLASSLLSVRQVAAYWEYQRDIPARLHQDSTRFYDPLDDIERIPQAPAPIIYVISDPEDQVVPFNTQLRYVRHLRKAKLKPQHVFAHAKAPAHHVLTDHARRAATLIAKGATPQAIRTQLNKLDREQACNENAAARRPFERYSPPDIDAPSAISLNAAQGTESEHELLFDKAPAKRLPPASLTKLMTALVMLELMPRFGKSLTDYLDIDETDVVGESGTNVKPGEKITFGDAILNLMLPSSNVTANAIARAFDRLLVESEDSPGDSASEPFVAQMNARAAQLGMHDTQFQNPSGQSARGQLTTAADMAKLMLTALQYPQITESWGKPSHVMQVLGPTSRQQKITSTLKVISDYDVLGGKTGTLLPGCYNVAVVSEAPNGSRIVTVILRAPNQMALYADLRCVLDAVKRGRDWSAGGEECTGHEPAPELMNNCPAAK</sequence>
<keyword evidence="2" id="KW-1185">Reference proteome</keyword>
<evidence type="ECO:0000313" key="1">
    <source>
        <dbReference type="EMBL" id="MFO2479313.1"/>
    </source>
</evidence>
<accession>A0ACC7PG14</accession>
<evidence type="ECO:0000313" key="2">
    <source>
        <dbReference type="Proteomes" id="UP001637618"/>
    </source>
</evidence>